<evidence type="ECO:0000256" key="6">
    <source>
        <dbReference type="ARBA" id="ARBA00022840"/>
    </source>
</evidence>
<keyword evidence="4 10" id="KW-0479">Metal-binding</keyword>
<sequence length="739" mass="78329">MSSPPPTSCPHCSSHEKKPAVGAVTEDLPSAAYICPMCEGVRSDTPGACPHCGMALEKNPLARRNEPECCGDGGDEEVQDLWWRVRWSAAMAVPVVLLSMGMDLPVIRDIPHEASGWMQFVWASPVVFWVGWPLMQRFVSSLRTLRFNMFTLIGLGVLAAWTYSTVALAVPQWLPHQAGHMVLYFESAAVITVLVLIGQLLELRARRATGSAIQALMGLAPRTAFRVRDGVETETLVEQIQPADVLRIKPGAQIPVDGSVLEGSSSVDESMLTGESMPQEKSAGAAVIGGTVNGSGTFLMRAERVGADTLLSQIVEMTAKAQASRAPVQRLADRVSAWFVPAVVGVALLTFLLWWAFGPQPSFAFAVVNAVAVLIIACPCALGLATPMAVTVGLGRGAQLGVLIKNAETLERLQDIDTVMLDKTGTLTEGRPSVVEIFPLPGLSAHDLLACAAAVEVPSEHPLGTAIVNAAKERSIPLATVTDFQSITGGGVLGNLGENEVFVGQESFLKKNGILIGAECQAQSQKMQADGCTVVVVVLDEKPLGLIAIKDKIKESALPAIEALHAFGLKLQMITGDLQATARRVAKDLNIDEVAAEVSPNEKLLQVYQARGKDRHVAFAGDGVNDAPALAAADVGIAMGTGSGAAIQSASVTLVKGDLRALYQAFALSRATMRVIRQNLLFAFLYNGLGIPLAAGILYPLTGWLLNPMVASVAMSLSSVSVILSSLRLRQFTEGMPKI</sequence>
<dbReference type="Gene3D" id="3.40.50.1000">
    <property type="entry name" value="HAD superfamily/HAD-like"/>
    <property type="match status" value="1"/>
</dbReference>
<dbReference type="InterPro" id="IPR018303">
    <property type="entry name" value="ATPase_P-typ_P_site"/>
</dbReference>
<dbReference type="PANTHER" id="PTHR43520:SF8">
    <property type="entry name" value="P-TYPE CU(+) TRANSPORTER"/>
    <property type="match status" value="1"/>
</dbReference>
<evidence type="ECO:0000313" key="14">
    <source>
        <dbReference type="Proteomes" id="UP001596052"/>
    </source>
</evidence>
<feature type="domain" description="P-type ATPase A" evidence="11">
    <location>
        <begin position="219"/>
        <end position="318"/>
    </location>
</feature>
<dbReference type="InterPro" id="IPR027256">
    <property type="entry name" value="P-typ_ATPase_IB"/>
</dbReference>
<dbReference type="SUPFAM" id="SSF81660">
    <property type="entry name" value="Metal cation-transporting ATPase, ATP-binding domain N"/>
    <property type="match status" value="1"/>
</dbReference>
<dbReference type="InterPro" id="IPR036412">
    <property type="entry name" value="HAD-like_sf"/>
</dbReference>
<evidence type="ECO:0000259" key="11">
    <source>
        <dbReference type="Pfam" id="PF00122"/>
    </source>
</evidence>
<dbReference type="SUPFAM" id="SSF56784">
    <property type="entry name" value="HAD-like"/>
    <property type="match status" value="1"/>
</dbReference>
<dbReference type="InterPro" id="IPR044492">
    <property type="entry name" value="P_typ_ATPase_HD_dom"/>
</dbReference>
<dbReference type="Pfam" id="PF00702">
    <property type="entry name" value="Hydrolase"/>
    <property type="match status" value="1"/>
</dbReference>
<dbReference type="Pfam" id="PF00122">
    <property type="entry name" value="E1-E2_ATPase"/>
    <property type="match status" value="1"/>
</dbReference>
<feature type="transmembrane region" description="Helical" evidence="10">
    <location>
        <begin position="705"/>
        <end position="729"/>
    </location>
</feature>
<evidence type="ECO:0000256" key="8">
    <source>
        <dbReference type="ARBA" id="ARBA00022989"/>
    </source>
</evidence>
<dbReference type="SFLD" id="SFLDS00003">
    <property type="entry name" value="Haloacid_Dehalogenase"/>
    <property type="match status" value="1"/>
</dbReference>
<dbReference type="InterPro" id="IPR023299">
    <property type="entry name" value="ATPase_P-typ_cyto_dom_N"/>
</dbReference>
<comment type="similarity">
    <text evidence="2 10">Belongs to the cation transport ATPase (P-type) (TC 3.A.3) family. Type IB subfamily.</text>
</comment>
<proteinExistence type="inferred from homology"/>
<evidence type="ECO:0000256" key="5">
    <source>
        <dbReference type="ARBA" id="ARBA00022741"/>
    </source>
</evidence>
<evidence type="ECO:0000313" key="13">
    <source>
        <dbReference type="EMBL" id="MFC5456134.1"/>
    </source>
</evidence>
<dbReference type="PRINTS" id="PR00119">
    <property type="entry name" value="CATATPASE"/>
</dbReference>
<organism evidence="13 14">
    <name type="scientific">Prosthecobacter fluviatilis</name>
    <dbReference type="NCBI Taxonomy" id="445931"/>
    <lineage>
        <taxon>Bacteria</taxon>
        <taxon>Pseudomonadati</taxon>
        <taxon>Verrucomicrobiota</taxon>
        <taxon>Verrucomicrobiia</taxon>
        <taxon>Verrucomicrobiales</taxon>
        <taxon>Verrucomicrobiaceae</taxon>
        <taxon>Prosthecobacter</taxon>
    </lineage>
</organism>
<reference evidence="14" key="1">
    <citation type="journal article" date="2019" name="Int. J. Syst. Evol. Microbiol.">
        <title>The Global Catalogue of Microorganisms (GCM) 10K type strain sequencing project: providing services to taxonomists for standard genome sequencing and annotation.</title>
        <authorList>
            <consortium name="The Broad Institute Genomics Platform"/>
            <consortium name="The Broad Institute Genome Sequencing Center for Infectious Disease"/>
            <person name="Wu L."/>
            <person name="Ma J."/>
        </authorList>
    </citation>
    <scope>NUCLEOTIDE SEQUENCE [LARGE SCALE GENOMIC DNA]</scope>
    <source>
        <strain evidence="14">CGMCC 4.1469</strain>
    </source>
</reference>
<dbReference type="Pfam" id="PF19335">
    <property type="entry name" value="HMBD"/>
    <property type="match status" value="1"/>
</dbReference>
<dbReference type="InterPro" id="IPR008250">
    <property type="entry name" value="ATPase_P-typ_transduc_dom_A_sf"/>
</dbReference>
<name>A0ABW0KS19_9BACT</name>
<feature type="transmembrane region" description="Helical" evidence="10">
    <location>
        <begin position="182"/>
        <end position="201"/>
    </location>
</feature>
<keyword evidence="14" id="KW-1185">Reference proteome</keyword>
<feature type="transmembrane region" description="Helical" evidence="10">
    <location>
        <begin position="680"/>
        <end position="699"/>
    </location>
</feature>
<dbReference type="Proteomes" id="UP001596052">
    <property type="component" value="Unassembled WGS sequence"/>
</dbReference>
<feature type="transmembrane region" description="Helical" evidence="10">
    <location>
        <begin position="116"/>
        <end position="135"/>
    </location>
</feature>
<evidence type="ECO:0000256" key="2">
    <source>
        <dbReference type="ARBA" id="ARBA00006024"/>
    </source>
</evidence>
<dbReference type="InterPro" id="IPR023298">
    <property type="entry name" value="ATPase_P-typ_TM_dom_sf"/>
</dbReference>
<dbReference type="InterPro" id="IPR059000">
    <property type="entry name" value="ATPase_P-type_domA"/>
</dbReference>
<dbReference type="PANTHER" id="PTHR43520">
    <property type="entry name" value="ATP7, ISOFORM B"/>
    <property type="match status" value="1"/>
</dbReference>
<dbReference type="SFLD" id="SFLDF00027">
    <property type="entry name" value="p-type_atpase"/>
    <property type="match status" value="1"/>
</dbReference>
<dbReference type="RefSeq" id="WP_377168079.1">
    <property type="nucleotide sequence ID" value="NZ_JBHSMQ010000005.1"/>
</dbReference>
<dbReference type="InterPro" id="IPR023214">
    <property type="entry name" value="HAD_sf"/>
</dbReference>
<dbReference type="SFLD" id="SFLDG00002">
    <property type="entry name" value="C1.7:_P-type_atpase_like"/>
    <property type="match status" value="1"/>
</dbReference>
<dbReference type="CDD" id="cd02094">
    <property type="entry name" value="P-type_ATPase_Cu-like"/>
    <property type="match status" value="1"/>
</dbReference>
<dbReference type="SUPFAM" id="SSF81653">
    <property type="entry name" value="Calcium ATPase, transduction domain A"/>
    <property type="match status" value="1"/>
</dbReference>
<feature type="transmembrane region" description="Helical" evidence="10">
    <location>
        <begin position="147"/>
        <end position="170"/>
    </location>
</feature>
<evidence type="ECO:0000256" key="1">
    <source>
        <dbReference type="ARBA" id="ARBA00004127"/>
    </source>
</evidence>
<feature type="transmembrane region" description="Helical" evidence="10">
    <location>
        <begin position="87"/>
        <end position="104"/>
    </location>
</feature>
<dbReference type="NCBIfam" id="TIGR01494">
    <property type="entry name" value="ATPase_P-type"/>
    <property type="match status" value="1"/>
</dbReference>
<evidence type="ECO:0000256" key="3">
    <source>
        <dbReference type="ARBA" id="ARBA00022692"/>
    </source>
</evidence>
<feature type="transmembrane region" description="Helical" evidence="10">
    <location>
        <begin position="335"/>
        <end position="357"/>
    </location>
</feature>
<keyword evidence="6 10" id="KW-0067">ATP-binding</keyword>
<evidence type="ECO:0000256" key="9">
    <source>
        <dbReference type="ARBA" id="ARBA00023136"/>
    </source>
</evidence>
<dbReference type="EMBL" id="JBHSMQ010000005">
    <property type="protein sequence ID" value="MFC5456134.1"/>
    <property type="molecule type" value="Genomic_DNA"/>
</dbReference>
<dbReference type="NCBIfam" id="TIGR01525">
    <property type="entry name" value="ATPase-IB_hvy"/>
    <property type="match status" value="1"/>
</dbReference>
<keyword evidence="5 10" id="KW-0547">Nucleotide-binding</keyword>
<comment type="subcellular location">
    <subcellularLocation>
        <location evidence="10">Cell membrane</location>
    </subcellularLocation>
    <subcellularLocation>
        <location evidence="1">Endomembrane system</location>
        <topology evidence="1">Multi-pass membrane protein</topology>
    </subcellularLocation>
</comment>
<dbReference type="Gene3D" id="2.70.150.10">
    <property type="entry name" value="Calcium-transporting ATPase, cytoplasmic transduction domain A"/>
    <property type="match status" value="1"/>
</dbReference>
<evidence type="ECO:0000256" key="7">
    <source>
        <dbReference type="ARBA" id="ARBA00022967"/>
    </source>
</evidence>
<comment type="caution">
    <text evidence="13">The sequence shown here is derived from an EMBL/GenBank/DDBJ whole genome shotgun (WGS) entry which is preliminary data.</text>
</comment>
<dbReference type="PRINTS" id="PR00943">
    <property type="entry name" value="CUATPASE"/>
</dbReference>
<evidence type="ECO:0000256" key="4">
    <source>
        <dbReference type="ARBA" id="ARBA00022723"/>
    </source>
</evidence>
<dbReference type="PROSITE" id="PS00154">
    <property type="entry name" value="ATPASE_E1_E2"/>
    <property type="match status" value="1"/>
</dbReference>
<dbReference type="InterPro" id="IPR045800">
    <property type="entry name" value="HMBD"/>
</dbReference>
<keyword evidence="10" id="KW-1003">Cell membrane</keyword>
<accession>A0ABW0KS19</accession>
<dbReference type="Gene3D" id="3.40.1110.10">
    <property type="entry name" value="Calcium-transporting ATPase, cytoplasmic domain N"/>
    <property type="match status" value="1"/>
</dbReference>
<keyword evidence="7" id="KW-1278">Translocase</keyword>
<keyword evidence="9 10" id="KW-0472">Membrane</keyword>
<evidence type="ECO:0000259" key="12">
    <source>
        <dbReference type="Pfam" id="PF19335"/>
    </source>
</evidence>
<evidence type="ECO:0000256" key="10">
    <source>
        <dbReference type="RuleBase" id="RU362081"/>
    </source>
</evidence>
<keyword evidence="3 10" id="KW-0812">Transmembrane</keyword>
<feature type="domain" description="Heavy metal binding" evidence="12">
    <location>
        <begin position="33"/>
        <end position="59"/>
    </location>
</feature>
<gene>
    <name evidence="13" type="ORF">ACFQDI_14825</name>
</gene>
<keyword evidence="8 10" id="KW-1133">Transmembrane helix</keyword>
<dbReference type="InterPro" id="IPR001757">
    <property type="entry name" value="P_typ_ATPase"/>
</dbReference>
<feature type="transmembrane region" description="Helical" evidence="10">
    <location>
        <begin position="363"/>
        <end position="386"/>
    </location>
</feature>
<protein>
    <submittedName>
        <fullName evidence="13">Copper-transporting P-type ATPase</fullName>
    </submittedName>
</protein>
<dbReference type="NCBIfam" id="TIGR01511">
    <property type="entry name" value="ATPase-IB1_Cu"/>
    <property type="match status" value="1"/>
</dbReference>
<dbReference type="SUPFAM" id="SSF81665">
    <property type="entry name" value="Calcium ATPase, transmembrane domain M"/>
    <property type="match status" value="1"/>
</dbReference>